<dbReference type="PRINTS" id="PR00946">
    <property type="entry name" value="HGSCAVENGER"/>
</dbReference>
<accession>A0A1J5RR82</accession>
<dbReference type="SUPFAM" id="SSF55008">
    <property type="entry name" value="HMA, heavy metal-associated domain"/>
    <property type="match status" value="1"/>
</dbReference>
<organism evidence="3">
    <name type="scientific">mine drainage metagenome</name>
    <dbReference type="NCBI Taxonomy" id="410659"/>
    <lineage>
        <taxon>unclassified sequences</taxon>
        <taxon>metagenomes</taxon>
        <taxon>ecological metagenomes</taxon>
    </lineage>
</organism>
<gene>
    <name evidence="3" type="primary">merP_2</name>
    <name evidence="3" type="ORF">GALL_198940</name>
</gene>
<dbReference type="EMBL" id="MLJW01000123">
    <property type="protein sequence ID" value="OIQ98130.1"/>
    <property type="molecule type" value="Genomic_DNA"/>
</dbReference>
<dbReference type="NCBIfam" id="TIGR02052">
    <property type="entry name" value="MerP"/>
    <property type="match status" value="1"/>
</dbReference>
<feature type="domain" description="HMA" evidence="2">
    <location>
        <begin position="27"/>
        <end position="93"/>
    </location>
</feature>
<dbReference type="Pfam" id="PF00403">
    <property type="entry name" value="HMA"/>
    <property type="match status" value="1"/>
</dbReference>
<sequence>MKITQVLSIVAATALSLTVSPAFAASKTVTLSVPTMDCEVCPITVKKALNKVKGVTRIDVNPEKQIVVATFDDTQTNAAALTETTKNAGYPSQVVEARQ</sequence>
<dbReference type="GO" id="GO:0042597">
    <property type="term" value="C:periplasmic space"/>
    <property type="evidence" value="ECO:0007669"/>
    <property type="project" value="InterPro"/>
</dbReference>
<evidence type="ECO:0000259" key="2">
    <source>
        <dbReference type="PROSITE" id="PS50846"/>
    </source>
</evidence>
<dbReference type="CDD" id="cd00371">
    <property type="entry name" value="HMA"/>
    <property type="match status" value="1"/>
</dbReference>
<evidence type="ECO:0000256" key="1">
    <source>
        <dbReference type="ARBA" id="ARBA00004196"/>
    </source>
</evidence>
<proteinExistence type="predicted"/>
<comment type="caution">
    <text evidence="3">The sequence shown here is derived from an EMBL/GenBank/DDBJ whole genome shotgun (WGS) entry which is preliminary data.</text>
</comment>
<dbReference type="PROSITE" id="PS50846">
    <property type="entry name" value="HMA_2"/>
    <property type="match status" value="1"/>
</dbReference>
<dbReference type="InterPro" id="IPR036163">
    <property type="entry name" value="HMA_dom_sf"/>
</dbReference>
<dbReference type="GO" id="GO:0045340">
    <property type="term" value="F:mercury ion binding"/>
    <property type="evidence" value="ECO:0007669"/>
    <property type="project" value="InterPro"/>
</dbReference>
<dbReference type="GO" id="GO:0030313">
    <property type="term" value="C:cell envelope"/>
    <property type="evidence" value="ECO:0007669"/>
    <property type="project" value="UniProtKB-SubCell"/>
</dbReference>
<dbReference type="InterPro" id="IPR011795">
    <property type="entry name" value="MerP"/>
</dbReference>
<dbReference type="Gene3D" id="3.30.70.100">
    <property type="match status" value="1"/>
</dbReference>
<evidence type="ECO:0000313" key="3">
    <source>
        <dbReference type="EMBL" id="OIQ98130.1"/>
    </source>
</evidence>
<name>A0A1J5RR82_9ZZZZ</name>
<dbReference type="GO" id="GO:0015097">
    <property type="term" value="F:mercury ion transmembrane transporter activity"/>
    <property type="evidence" value="ECO:0007669"/>
    <property type="project" value="InterPro"/>
</dbReference>
<comment type="subcellular location">
    <subcellularLocation>
        <location evidence="1">Cell envelope</location>
    </subcellularLocation>
</comment>
<dbReference type="InterPro" id="IPR006121">
    <property type="entry name" value="HMA_dom"/>
</dbReference>
<protein>
    <submittedName>
        <fullName evidence="3">Mercuric transport protein periplasmic component</fullName>
    </submittedName>
</protein>
<dbReference type="InterPro" id="IPR001802">
    <property type="entry name" value="MerP/CopZ"/>
</dbReference>
<dbReference type="AlphaFoldDB" id="A0A1J5RR82"/>
<reference evidence="3" key="1">
    <citation type="submission" date="2016-10" db="EMBL/GenBank/DDBJ databases">
        <title>Sequence of Gallionella enrichment culture.</title>
        <authorList>
            <person name="Poehlein A."/>
            <person name="Muehling M."/>
            <person name="Daniel R."/>
        </authorList>
    </citation>
    <scope>NUCLEOTIDE SEQUENCE</scope>
</reference>